<reference evidence="1" key="1">
    <citation type="submission" date="2020-05" db="EMBL/GenBank/DDBJ databases">
        <authorList>
            <person name="Chiriac C."/>
            <person name="Salcher M."/>
            <person name="Ghai R."/>
            <person name="Kavagutti S V."/>
        </authorList>
    </citation>
    <scope>NUCLEOTIDE SEQUENCE</scope>
</reference>
<dbReference type="EMBL" id="CAEZUR010000006">
    <property type="protein sequence ID" value="CAB4600780.1"/>
    <property type="molecule type" value="Genomic_DNA"/>
</dbReference>
<gene>
    <name evidence="1" type="ORF">UFOPK1433_00737</name>
    <name evidence="2" type="ORF">UFOPK1843_00122</name>
</gene>
<name>A0A6J6C0Q0_9ZZZZ</name>
<evidence type="ECO:0000313" key="1">
    <source>
        <dbReference type="EMBL" id="CAB4544971.1"/>
    </source>
</evidence>
<accession>A0A6J6C0Q0</accession>
<dbReference type="EMBL" id="CAEZSN010000074">
    <property type="protein sequence ID" value="CAB4544971.1"/>
    <property type="molecule type" value="Genomic_DNA"/>
</dbReference>
<organism evidence="1">
    <name type="scientific">freshwater metagenome</name>
    <dbReference type="NCBI Taxonomy" id="449393"/>
    <lineage>
        <taxon>unclassified sequences</taxon>
        <taxon>metagenomes</taxon>
        <taxon>ecological metagenomes</taxon>
    </lineage>
</organism>
<sequence>MTEKFTAEERAAMREAAKERKLALTRSESLEATLARIESMTPQDRALALELHNLAMKVYPDFEVKTWYGMPAYCIDGKVVLFFQDGDKFKTRYCTVGFQESAKLDEGTFWPNAYALTKLTPAVGKEISELIKRAVGLK</sequence>
<dbReference type="SUPFAM" id="SSF159888">
    <property type="entry name" value="YdhG-like"/>
    <property type="match status" value="1"/>
</dbReference>
<evidence type="ECO:0000313" key="2">
    <source>
        <dbReference type="EMBL" id="CAB4600780.1"/>
    </source>
</evidence>
<protein>
    <submittedName>
        <fullName evidence="1">Unannotated protein</fullName>
    </submittedName>
</protein>
<dbReference type="AlphaFoldDB" id="A0A6J6C0Q0"/>
<proteinExistence type="predicted"/>